<dbReference type="InterPro" id="IPR001173">
    <property type="entry name" value="Glyco_trans_2-like"/>
</dbReference>
<evidence type="ECO:0000313" key="3">
    <source>
        <dbReference type="Proteomes" id="UP000184386"/>
    </source>
</evidence>
<dbReference type="InterPro" id="IPR011990">
    <property type="entry name" value="TPR-like_helical_dom_sf"/>
</dbReference>
<dbReference type="PANTHER" id="PTHR43630">
    <property type="entry name" value="POLY-BETA-1,6-N-ACETYL-D-GLUCOSAMINE SYNTHASE"/>
    <property type="match status" value="1"/>
</dbReference>
<dbReference type="CDD" id="cd02511">
    <property type="entry name" value="Beta4Glucosyltransferase"/>
    <property type="match status" value="1"/>
</dbReference>
<dbReference type="InterPro" id="IPR029044">
    <property type="entry name" value="Nucleotide-diphossugar_trans"/>
</dbReference>
<proteinExistence type="predicted"/>
<organism evidence="2 3">
    <name type="scientific">Anaerocolumna jejuensis DSM 15929</name>
    <dbReference type="NCBI Taxonomy" id="1121322"/>
    <lineage>
        <taxon>Bacteria</taxon>
        <taxon>Bacillati</taxon>
        <taxon>Bacillota</taxon>
        <taxon>Clostridia</taxon>
        <taxon>Lachnospirales</taxon>
        <taxon>Lachnospiraceae</taxon>
        <taxon>Anaerocolumna</taxon>
    </lineage>
</organism>
<dbReference type="InterPro" id="IPR019734">
    <property type="entry name" value="TPR_rpt"/>
</dbReference>
<dbReference type="Gene3D" id="1.25.40.10">
    <property type="entry name" value="Tetratricopeptide repeat domain"/>
    <property type="match status" value="2"/>
</dbReference>
<gene>
    <name evidence="2" type="ORF">SAMN02745136_05018</name>
</gene>
<keyword evidence="3" id="KW-1185">Reference proteome</keyword>
<feature type="domain" description="Glycosyltransferase 2-like" evidence="1">
    <location>
        <begin position="5"/>
        <end position="128"/>
    </location>
</feature>
<dbReference type="Pfam" id="PF00535">
    <property type="entry name" value="Glycos_transf_2"/>
    <property type="match status" value="1"/>
</dbReference>
<evidence type="ECO:0000313" key="2">
    <source>
        <dbReference type="EMBL" id="SHL49609.1"/>
    </source>
</evidence>
<dbReference type="STRING" id="1121322.SAMN02745136_05018"/>
<dbReference type="RefSeq" id="WP_073279935.1">
    <property type="nucleotide sequence ID" value="NZ_FRAC01000035.1"/>
</dbReference>
<dbReference type="AlphaFoldDB" id="A0A1M7B4P7"/>
<dbReference type="EMBL" id="FRAC01000035">
    <property type="protein sequence ID" value="SHL49609.1"/>
    <property type="molecule type" value="Genomic_DNA"/>
</dbReference>
<sequence length="369" mass="43048">MNQISLCMIVKNEESTLELCLSSIAPFVDEIIIIDTGSEDRTKEISFRYTDKVYDYVWKNDFAAARNYSIHKAENEYILILDSDEIVESVDMDSIKELIAKNMNKIGRLLRISEFTTQGISHKFRERINRLFSKRYYHYEGIIHEQVMPGGSEKEEADTEDKKVLQLNQGTAIYDSSYHIPLTIRHSGYEGALNVRKKKTERNITLLTASLQQQPDDPYLLYQLGKSYYMEEDYENSYKFLGQALYADLDVRLEYVRDLVESYGYSMINSGQYEEALQMLNIYDIFAYSADFIFLIALILMNNGRFQEAIQEFLKAAEKPECKIEGVNDYLAYYNIGVIYECLGEKEEAKRNYMKCKDYDLAILRLSEI</sequence>
<dbReference type="OrthoDB" id="9815923at2"/>
<dbReference type="Pfam" id="PF13181">
    <property type="entry name" value="TPR_8"/>
    <property type="match status" value="2"/>
</dbReference>
<dbReference type="PANTHER" id="PTHR43630:SF2">
    <property type="entry name" value="GLYCOSYLTRANSFERASE"/>
    <property type="match status" value="1"/>
</dbReference>
<dbReference type="SUPFAM" id="SSF48452">
    <property type="entry name" value="TPR-like"/>
    <property type="match status" value="1"/>
</dbReference>
<reference evidence="2 3" key="1">
    <citation type="submission" date="2016-11" db="EMBL/GenBank/DDBJ databases">
        <authorList>
            <person name="Jaros S."/>
            <person name="Januszkiewicz K."/>
            <person name="Wedrychowicz H."/>
        </authorList>
    </citation>
    <scope>NUCLEOTIDE SEQUENCE [LARGE SCALE GENOMIC DNA]</scope>
    <source>
        <strain evidence="2 3">DSM 15929</strain>
    </source>
</reference>
<name>A0A1M7B4P7_9FIRM</name>
<dbReference type="Gene3D" id="3.90.550.10">
    <property type="entry name" value="Spore Coat Polysaccharide Biosynthesis Protein SpsA, Chain A"/>
    <property type="match status" value="1"/>
</dbReference>
<protein>
    <recommendedName>
        <fullName evidence="1">Glycosyltransferase 2-like domain-containing protein</fullName>
    </recommendedName>
</protein>
<evidence type="ECO:0000259" key="1">
    <source>
        <dbReference type="Pfam" id="PF00535"/>
    </source>
</evidence>
<dbReference type="SUPFAM" id="SSF53448">
    <property type="entry name" value="Nucleotide-diphospho-sugar transferases"/>
    <property type="match status" value="1"/>
</dbReference>
<dbReference type="Proteomes" id="UP000184386">
    <property type="component" value="Unassembled WGS sequence"/>
</dbReference>
<accession>A0A1M7B4P7</accession>
<dbReference type="SMART" id="SM00028">
    <property type="entry name" value="TPR"/>
    <property type="match status" value="3"/>
</dbReference>